<feature type="region of interest" description="Disordered" evidence="1">
    <location>
        <begin position="233"/>
        <end position="300"/>
    </location>
</feature>
<feature type="region of interest" description="Disordered" evidence="1">
    <location>
        <begin position="437"/>
        <end position="476"/>
    </location>
</feature>
<protein>
    <submittedName>
        <fullName evidence="2">Uncharacterized protein</fullName>
    </submittedName>
</protein>
<dbReference type="Proteomes" id="UP001218188">
    <property type="component" value="Unassembled WGS sequence"/>
</dbReference>
<feature type="compositionally biased region" description="Low complexity" evidence="1">
    <location>
        <begin position="446"/>
        <end position="456"/>
    </location>
</feature>
<sequence>MLPSLTTSKRRRGLRGKASRERLPAADFSPSTDSSLYSLSISGRSSLASTRTISKTSMATSVTSLSLVSSDHGVEEPSTSKTFGVVNTQAATQPSYRPPPPNALASLSAIEIFRQRLVAGGKHTRKESSGPPVRVVGRGGQGSRPRALPADNDTPALSAPPIMPLPARDFRGASVASGSTAVVPTRILGRGGVGSRPRGLLASETPAIQFMTPPPPTPQFPRQRPVPLIQEIPETPVLYRPGGRGGAGSRPRKAKPRAEKVKEDKDFRFPWKGKGKEGKGKGKAESPAIAMHPLSRTDTQASDLSAIAFAPPATRLHQKPINPDPPTPMTSTSGQAVEVGSDERQQTIRMNSKLARTLGTDFSFGWAQTGKFARRSSISVPESPIDDTNTTSSEYSMRRQSSYGSLLQHSRDISSVSTHSSNYGSFHREVWDSNEYGPSSRMDALRSPTPSSSSHYPTPPRPPQAFPDAPEYDGDDASEILSFHESDDLSFSHFSYSSAEINVQPHFEIQDTDDEYDRSRTLTPTQFAPPSRAETPLFSDDRQRFESPFQVMPLFVVPWEPAGTSADDVAQSWSGEWNQKDMQSVIQSLRTLKH</sequence>
<evidence type="ECO:0000313" key="3">
    <source>
        <dbReference type="Proteomes" id="UP001218188"/>
    </source>
</evidence>
<feature type="region of interest" description="Disordered" evidence="1">
    <location>
        <begin position="312"/>
        <end position="347"/>
    </location>
</feature>
<keyword evidence="3" id="KW-1185">Reference proteome</keyword>
<dbReference type="EMBL" id="JARJCM010000316">
    <property type="protein sequence ID" value="KAJ7018922.1"/>
    <property type="molecule type" value="Genomic_DNA"/>
</dbReference>
<evidence type="ECO:0000256" key="1">
    <source>
        <dbReference type="SAM" id="MobiDB-lite"/>
    </source>
</evidence>
<accession>A0AAD6WN67</accession>
<evidence type="ECO:0000313" key="2">
    <source>
        <dbReference type="EMBL" id="KAJ7018922.1"/>
    </source>
</evidence>
<reference evidence="2" key="1">
    <citation type="submission" date="2023-03" db="EMBL/GenBank/DDBJ databases">
        <title>Massive genome expansion in bonnet fungi (Mycena s.s.) driven by repeated elements and novel gene families across ecological guilds.</title>
        <authorList>
            <consortium name="Lawrence Berkeley National Laboratory"/>
            <person name="Harder C.B."/>
            <person name="Miyauchi S."/>
            <person name="Viragh M."/>
            <person name="Kuo A."/>
            <person name="Thoen E."/>
            <person name="Andreopoulos B."/>
            <person name="Lu D."/>
            <person name="Skrede I."/>
            <person name="Drula E."/>
            <person name="Henrissat B."/>
            <person name="Morin E."/>
            <person name="Kohler A."/>
            <person name="Barry K."/>
            <person name="LaButti K."/>
            <person name="Morin E."/>
            <person name="Salamov A."/>
            <person name="Lipzen A."/>
            <person name="Mereny Z."/>
            <person name="Hegedus B."/>
            <person name="Baldrian P."/>
            <person name="Stursova M."/>
            <person name="Weitz H."/>
            <person name="Taylor A."/>
            <person name="Grigoriev I.V."/>
            <person name="Nagy L.G."/>
            <person name="Martin F."/>
            <person name="Kauserud H."/>
        </authorList>
    </citation>
    <scope>NUCLEOTIDE SEQUENCE</scope>
    <source>
        <strain evidence="2">CBHHK200</strain>
    </source>
</reference>
<feature type="region of interest" description="Disordered" evidence="1">
    <location>
        <begin position="373"/>
        <end position="406"/>
    </location>
</feature>
<dbReference type="AlphaFoldDB" id="A0AAD6WN67"/>
<feature type="region of interest" description="Disordered" evidence="1">
    <location>
        <begin position="1"/>
        <end position="34"/>
    </location>
</feature>
<comment type="caution">
    <text evidence="2">The sequence shown here is derived from an EMBL/GenBank/DDBJ whole genome shotgun (WGS) entry which is preliminary data.</text>
</comment>
<feature type="region of interest" description="Disordered" evidence="1">
    <location>
        <begin position="120"/>
        <end position="161"/>
    </location>
</feature>
<name>A0AAD6WN67_9AGAR</name>
<organism evidence="2 3">
    <name type="scientific">Mycena alexandri</name>
    <dbReference type="NCBI Taxonomy" id="1745969"/>
    <lineage>
        <taxon>Eukaryota</taxon>
        <taxon>Fungi</taxon>
        <taxon>Dikarya</taxon>
        <taxon>Basidiomycota</taxon>
        <taxon>Agaricomycotina</taxon>
        <taxon>Agaricomycetes</taxon>
        <taxon>Agaricomycetidae</taxon>
        <taxon>Agaricales</taxon>
        <taxon>Marasmiineae</taxon>
        <taxon>Mycenaceae</taxon>
        <taxon>Mycena</taxon>
    </lineage>
</organism>
<feature type="compositionally biased region" description="Basic residues" evidence="1">
    <location>
        <begin position="8"/>
        <end position="17"/>
    </location>
</feature>
<proteinExistence type="predicted"/>
<feature type="compositionally biased region" description="Basic and acidic residues" evidence="1">
    <location>
        <begin position="256"/>
        <end position="284"/>
    </location>
</feature>
<feature type="compositionally biased region" description="Polar residues" evidence="1">
    <location>
        <begin position="376"/>
        <end position="406"/>
    </location>
</feature>
<gene>
    <name evidence="2" type="ORF">C8F04DRAFT_1404607</name>
</gene>